<feature type="transmembrane region" description="Helical" evidence="1">
    <location>
        <begin position="86"/>
        <end position="111"/>
    </location>
</feature>
<feature type="non-terminal residue" evidence="2">
    <location>
        <position position="262"/>
    </location>
</feature>
<comment type="caution">
    <text evidence="2">The sequence shown here is derived from an EMBL/GenBank/DDBJ whole genome shotgun (WGS) entry which is preliminary data.</text>
</comment>
<dbReference type="Gene3D" id="1.10.287.210">
    <property type="match status" value="1"/>
</dbReference>
<dbReference type="Proteomes" id="UP000589485">
    <property type="component" value="Unassembled WGS sequence"/>
</dbReference>
<feature type="transmembrane region" description="Helical" evidence="1">
    <location>
        <begin position="217"/>
        <end position="242"/>
    </location>
</feature>
<reference evidence="2 3" key="1">
    <citation type="submission" date="2019-09" db="EMBL/GenBank/DDBJ databases">
        <title>Bird 10,000 Genomes (B10K) Project - Family phase.</title>
        <authorList>
            <person name="Zhang G."/>
        </authorList>
    </citation>
    <scope>NUCLEOTIDE SEQUENCE [LARGE SCALE GENOMIC DNA]</scope>
    <source>
        <strain evidence="2">B10K-DU-030-41</strain>
        <tissue evidence="2">Muscle</tissue>
    </source>
</reference>
<name>A0A7K7TEW2_9TYRA</name>
<protein>
    <submittedName>
        <fullName evidence="2">ENV2 protein</fullName>
    </submittedName>
</protein>
<keyword evidence="1" id="KW-1133">Transmembrane helix</keyword>
<organism evidence="2 3">
    <name type="scientific">Sapayoa aenigma</name>
    <name type="common">broad-billed sapayoa</name>
    <dbReference type="NCBI Taxonomy" id="239371"/>
    <lineage>
        <taxon>Eukaryota</taxon>
        <taxon>Metazoa</taxon>
        <taxon>Chordata</taxon>
        <taxon>Craniata</taxon>
        <taxon>Vertebrata</taxon>
        <taxon>Euteleostomi</taxon>
        <taxon>Archelosauria</taxon>
        <taxon>Archosauria</taxon>
        <taxon>Dinosauria</taxon>
        <taxon>Saurischia</taxon>
        <taxon>Theropoda</taxon>
        <taxon>Coelurosauria</taxon>
        <taxon>Aves</taxon>
        <taxon>Neognathae</taxon>
        <taxon>Neoaves</taxon>
        <taxon>Telluraves</taxon>
        <taxon>Australaves</taxon>
        <taxon>Passeriformes</taxon>
        <taxon>Tyrannidae</taxon>
        <taxon>Sapayoa</taxon>
    </lineage>
</organism>
<dbReference type="AlphaFoldDB" id="A0A7K7TEW2"/>
<dbReference type="InterPro" id="IPR018154">
    <property type="entry name" value="TLV/ENV_coat_polyprotein"/>
</dbReference>
<sequence>KRHLCAHEITLDKRPKHDWLIPTNNTKWVCSKTGITPCISLKLLGTSNEFCVQVLVIPRIIYHPEEYVYDHQILSVSHHMQKREPFTALTIAALLTVGATGAGTGIAAMVVQNQRFHSLRMVVDEDLTRTEQSISTLEKLLRSLSEVVLQNRRGLDLMFLQRGGLCTALGEECCVYADNTRIVRDMMAKLREGLKKRKRDTEAQQGWFESWFNNSPWLTTLISTLAGLVIMIVIALIGPCLINKFVSFIKSRLEQVNIMFIE</sequence>
<dbReference type="PANTHER" id="PTHR10424">
    <property type="entry name" value="VIRAL ENVELOPE PROTEIN"/>
    <property type="match status" value="1"/>
</dbReference>
<evidence type="ECO:0000313" key="3">
    <source>
        <dbReference type="Proteomes" id="UP000589485"/>
    </source>
</evidence>
<evidence type="ECO:0000256" key="1">
    <source>
        <dbReference type="SAM" id="Phobius"/>
    </source>
</evidence>
<gene>
    <name evidence="2" type="primary">Fv4_1</name>
    <name evidence="2" type="ORF">SAPAEN_R15261</name>
</gene>
<dbReference type="PANTHER" id="PTHR10424:SF82">
    <property type="entry name" value="ENVELOPE GLYCOPROTEIN-RELATED"/>
    <property type="match status" value="1"/>
</dbReference>
<keyword evidence="1" id="KW-0812">Transmembrane</keyword>
<dbReference type="CDD" id="cd09851">
    <property type="entry name" value="HTLV-1-like_HR1-HR2"/>
    <property type="match status" value="1"/>
</dbReference>
<evidence type="ECO:0000313" key="2">
    <source>
        <dbReference type="EMBL" id="NXA15443.1"/>
    </source>
</evidence>
<accession>A0A7K7TEW2</accession>
<feature type="non-terminal residue" evidence="2">
    <location>
        <position position="1"/>
    </location>
</feature>
<proteinExistence type="predicted"/>
<dbReference type="Pfam" id="PF00429">
    <property type="entry name" value="TLV_coat"/>
    <property type="match status" value="1"/>
</dbReference>
<dbReference type="SUPFAM" id="SSF58069">
    <property type="entry name" value="Virus ectodomain"/>
    <property type="match status" value="1"/>
</dbReference>
<keyword evidence="3" id="KW-1185">Reference proteome</keyword>
<dbReference type="OrthoDB" id="9633697at2759"/>
<keyword evidence="1" id="KW-0472">Membrane</keyword>
<dbReference type="EMBL" id="VZSY01002366">
    <property type="protein sequence ID" value="NXA15443.1"/>
    <property type="molecule type" value="Genomic_DNA"/>
</dbReference>